<evidence type="ECO:0000313" key="4">
    <source>
        <dbReference type="Proteomes" id="UP000063063"/>
    </source>
</evidence>
<feature type="coiled-coil region" evidence="1">
    <location>
        <begin position="104"/>
        <end position="131"/>
    </location>
</feature>
<dbReference type="RefSeq" id="XP_010700210.1">
    <property type="nucleotide sequence ID" value="XM_010701908.1"/>
</dbReference>
<gene>
    <name evidence="3" type="ORF">LPMP_271210</name>
</gene>
<evidence type="ECO:0000313" key="3">
    <source>
        <dbReference type="EMBL" id="AIN99503.1"/>
    </source>
</evidence>
<sequence>MSSASILELSKQLLQLDSQAKYLRSEVEYLRSTKRSLEVSDVTQGKLSEMRESTDSIAKSRSQRSRASTQRSAAACDVKISLPQDFIDDLTHKCGDVDASIRSHKELVREKEALQALLAKAEDSTEAAEQEYISTAEVAGMDSDGTSRSAAGLQKKSEYNKALMDTAAVYRQRENARIQLEGQSRELLRLAAILQETTDAEGQRAEAAGVLAERKAKLAALRHECDMVARATARRDKIAEKTRLGLTEEDYVRHSNFDRRVALHELSKEDNLIKENNLAIRYRAMQITKIQMHLELVGGAIIGDVMEGKERVDAEIVDELVKEINGLYDSYLLATLRMDTVDCGIEKMVWRASALQQAKDYTVVEMGRFRQEHRRYLNELQNILDMEHSANAKFITRLQNQMDALYRKSTRKEKPMSEANREAASNACL</sequence>
<evidence type="ECO:0000256" key="1">
    <source>
        <dbReference type="SAM" id="Coils"/>
    </source>
</evidence>
<dbReference type="eggNOG" id="ENOG502S43C">
    <property type="taxonomic scope" value="Eukaryota"/>
</dbReference>
<dbReference type="VEuPathDB" id="TriTrypDB:LPAL13_270019400"/>
<feature type="compositionally biased region" description="Basic and acidic residues" evidence="2">
    <location>
        <begin position="412"/>
        <end position="421"/>
    </location>
</feature>
<dbReference type="EMBL" id="CP009396">
    <property type="protein sequence ID" value="AIN99503.1"/>
    <property type="molecule type" value="Genomic_DNA"/>
</dbReference>
<dbReference type="GeneID" id="22576299"/>
<reference evidence="3 4" key="1">
    <citation type="journal article" date="2015" name="Sci. Rep.">
        <title>The genome of Leishmania panamensis: insights into genomics of the L. (Viannia) subgenus.</title>
        <authorList>
            <person name="Llanes A."/>
            <person name="Restrepo C.M."/>
            <person name="Vecchio G.D."/>
            <person name="Anguizola F.J."/>
            <person name="Lleonart R."/>
        </authorList>
    </citation>
    <scope>NUCLEOTIDE SEQUENCE [LARGE SCALE GENOMIC DNA]</scope>
    <source>
        <strain evidence="3 4">MHOM/PA/94/PSC-1</strain>
    </source>
</reference>
<dbReference type="Proteomes" id="UP000063063">
    <property type="component" value="Chromosome 27"/>
</dbReference>
<dbReference type="KEGG" id="lpan:LPMP_271210"/>
<feature type="region of interest" description="Disordered" evidence="2">
    <location>
        <begin position="41"/>
        <end position="70"/>
    </location>
</feature>
<feature type="region of interest" description="Disordered" evidence="2">
    <location>
        <begin position="408"/>
        <end position="429"/>
    </location>
</feature>
<protein>
    <submittedName>
        <fullName evidence="3">Uncharacterized protein</fullName>
    </submittedName>
</protein>
<organism evidence="3 4">
    <name type="scientific">Leishmania panamensis</name>
    <dbReference type="NCBI Taxonomy" id="5679"/>
    <lineage>
        <taxon>Eukaryota</taxon>
        <taxon>Discoba</taxon>
        <taxon>Euglenozoa</taxon>
        <taxon>Kinetoplastea</taxon>
        <taxon>Metakinetoplastina</taxon>
        <taxon>Trypanosomatida</taxon>
        <taxon>Trypanosomatidae</taxon>
        <taxon>Leishmaniinae</taxon>
        <taxon>Leishmania</taxon>
        <taxon>Leishmania guyanensis species complex</taxon>
    </lineage>
</organism>
<keyword evidence="4" id="KW-1185">Reference proteome</keyword>
<proteinExistence type="predicted"/>
<accession>A0A088RU02</accession>
<dbReference type="AlphaFoldDB" id="A0A088RU02"/>
<evidence type="ECO:0000256" key="2">
    <source>
        <dbReference type="SAM" id="MobiDB-lite"/>
    </source>
</evidence>
<dbReference type="VEuPathDB" id="TriTrypDB:LPMP_271210"/>
<name>A0A088RU02_LEIPA</name>
<keyword evidence="1" id="KW-0175">Coiled coil</keyword>
<dbReference type="OrthoDB" id="271694at2759"/>